<dbReference type="Proteomes" id="UP001557470">
    <property type="component" value="Unassembled WGS sequence"/>
</dbReference>
<dbReference type="AlphaFoldDB" id="A0ABD0XJF0"/>
<dbReference type="EMBL" id="JAGEUA010000001">
    <property type="protein sequence ID" value="KAL1021490.1"/>
    <property type="molecule type" value="Genomic_DNA"/>
</dbReference>
<gene>
    <name evidence="1" type="ORF">UPYG_G00013940</name>
</gene>
<organism evidence="1 2">
    <name type="scientific">Umbra pygmaea</name>
    <name type="common">Eastern mudminnow</name>
    <dbReference type="NCBI Taxonomy" id="75934"/>
    <lineage>
        <taxon>Eukaryota</taxon>
        <taxon>Metazoa</taxon>
        <taxon>Chordata</taxon>
        <taxon>Craniata</taxon>
        <taxon>Vertebrata</taxon>
        <taxon>Euteleostomi</taxon>
        <taxon>Actinopterygii</taxon>
        <taxon>Neopterygii</taxon>
        <taxon>Teleostei</taxon>
        <taxon>Protacanthopterygii</taxon>
        <taxon>Esociformes</taxon>
        <taxon>Umbridae</taxon>
        <taxon>Umbra</taxon>
    </lineage>
</organism>
<protein>
    <submittedName>
        <fullName evidence="1">Uncharacterized protein</fullName>
    </submittedName>
</protein>
<keyword evidence="2" id="KW-1185">Reference proteome</keyword>
<reference evidence="1 2" key="1">
    <citation type="submission" date="2024-06" db="EMBL/GenBank/DDBJ databases">
        <authorList>
            <person name="Pan Q."/>
            <person name="Wen M."/>
            <person name="Jouanno E."/>
            <person name="Zahm M."/>
            <person name="Klopp C."/>
            <person name="Cabau C."/>
            <person name="Louis A."/>
            <person name="Berthelot C."/>
            <person name="Parey E."/>
            <person name="Roest Crollius H."/>
            <person name="Montfort J."/>
            <person name="Robinson-Rechavi M."/>
            <person name="Bouchez O."/>
            <person name="Lampietro C."/>
            <person name="Lopez Roques C."/>
            <person name="Donnadieu C."/>
            <person name="Postlethwait J."/>
            <person name="Bobe J."/>
            <person name="Verreycken H."/>
            <person name="Guiguen Y."/>
        </authorList>
    </citation>
    <scope>NUCLEOTIDE SEQUENCE [LARGE SCALE GENOMIC DNA]</scope>
    <source>
        <strain evidence="1">Up_M1</strain>
        <tissue evidence="1">Testis</tissue>
    </source>
</reference>
<evidence type="ECO:0000313" key="2">
    <source>
        <dbReference type="Proteomes" id="UP001557470"/>
    </source>
</evidence>
<evidence type="ECO:0000313" key="1">
    <source>
        <dbReference type="EMBL" id="KAL1021490.1"/>
    </source>
</evidence>
<name>A0ABD0XJF0_UMBPY</name>
<accession>A0ABD0XJF0</accession>
<sequence length="81" mass="9162">MISCSRGCRHISCSCFFSRWMRRTCSATTHRRMMTARKSAKSLSSSSSMLNFTANSNLGSTISQKGLLKLLRNSRVIKIWP</sequence>
<proteinExistence type="predicted"/>
<comment type="caution">
    <text evidence="1">The sequence shown here is derived from an EMBL/GenBank/DDBJ whole genome shotgun (WGS) entry which is preliminary data.</text>
</comment>